<sequence length="126" mass="14312">MTIQTIAQKITEGGMTNVTKVCLAILALFSFLAYQKLISEPKALEEKAHSVLMQMSWQEGWLEPFVLDNDNHTSEITIQKKNNGQLIANVTFKFSDDTHQICKHLSYSFTNDPLADYELLSQQDCL</sequence>
<dbReference type="RefSeq" id="WP_068327881.1">
    <property type="nucleotide sequence ID" value="NZ_LVHF01000012.1"/>
</dbReference>
<keyword evidence="1" id="KW-0812">Transmembrane</keyword>
<comment type="caution">
    <text evidence="2">The sequence shown here is derived from an EMBL/GenBank/DDBJ whole genome shotgun (WGS) entry which is preliminary data.</text>
</comment>
<evidence type="ECO:0000313" key="3">
    <source>
        <dbReference type="Proteomes" id="UP000078503"/>
    </source>
</evidence>
<dbReference type="EMBL" id="LVHF01000012">
    <property type="protein sequence ID" value="OAN18035.1"/>
    <property type="molecule type" value="Genomic_DNA"/>
</dbReference>
<gene>
    <name evidence="2" type="ORF">A3K86_03710</name>
</gene>
<organism evidence="2 3">
    <name type="scientific">Photobacterium jeanii</name>
    <dbReference type="NCBI Taxonomy" id="858640"/>
    <lineage>
        <taxon>Bacteria</taxon>
        <taxon>Pseudomonadati</taxon>
        <taxon>Pseudomonadota</taxon>
        <taxon>Gammaproteobacteria</taxon>
        <taxon>Vibrionales</taxon>
        <taxon>Vibrionaceae</taxon>
        <taxon>Photobacterium</taxon>
    </lineage>
</organism>
<evidence type="ECO:0000256" key="1">
    <source>
        <dbReference type="SAM" id="Phobius"/>
    </source>
</evidence>
<reference evidence="2 3" key="1">
    <citation type="submission" date="2016-03" db="EMBL/GenBank/DDBJ databases">
        <title>Photobacterium proteolyticum sp. nov. a protease producing bacterium isolated from ocean sediments of Laizhou Bay.</title>
        <authorList>
            <person name="Li Y."/>
        </authorList>
    </citation>
    <scope>NUCLEOTIDE SEQUENCE [LARGE SCALE GENOMIC DNA]</scope>
    <source>
        <strain evidence="2 3">R-40508</strain>
    </source>
</reference>
<accession>A0A178KM07</accession>
<keyword evidence="1" id="KW-1133">Transmembrane helix</keyword>
<keyword evidence="3" id="KW-1185">Reference proteome</keyword>
<protein>
    <submittedName>
        <fullName evidence="2">Uncharacterized protein</fullName>
    </submittedName>
</protein>
<dbReference type="AlphaFoldDB" id="A0A178KM07"/>
<name>A0A178KM07_9GAMM</name>
<evidence type="ECO:0000313" key="2">
    <source>
        <dbReference type="EMBL" id="OAN18035.1"/>
    </source>
</evidence>
<dbReference type="Proteomes" id="UP000078503">
    <property type="component" value="Unassembled WGS sequence"/>
</dbReference>
<feature type="transmembrane region" description="Helical" evidence="1">
    <location>
        <begin position="18"/>
        <end position="34"/>
    </location>
</feature>
<keyword evidence="1" id="KW-0472">Membrane</keyword>
<proteinExistence type="predicted"/>